<accession>A0ABX4K039</accession>
<keyword evidence="2 6" id="KW-0479">Metal-binding</keyword>
<dbReference type="Proteomes" id="UP000220509">
    <property type="component" value="Unassembled WGS sequence"/>
</dbReference>
<evidence type="ECO:0000313" key="9">
    <source>
        <dbReference type="Proteomes" id="UP000220509"/>
    </source>
</evidence>
<dbReference type="InterPro" id="IPR001567">
    <property type="entry name" value="Pept_M3A_M3B_dom"/>
</dbReference>
<evidence type="ECO:0000313" key="8">
    <source>
        <dbReference type="EMBL" id="PEH36160.1"/>
    </source>
</evidence>
<dbReference type="PANTHER" id="PTHR11804">
    <property type="entry name" value="PROTEASE M3 THIMET OLIGOPEPTIDASE-RELATED"/>
    <property type="match status" value="1"/>
</dbReference>
<dbReference type="InterPro" id="IPR045090">
    <property type="entry name" value="Pept_M3A_M3B"/>
</dbReference>
<sequence>MKFQDFEYQRVDINQTKQTILYMIESFLDVSLPEQIKIINRLNSLMDDINSMFTLAEIRHSLDVKDTFYQEEKHFCDQNAPLITELQHQFSQTMIKSKYYDALVQEFGSLLFDQTKLFLKTFDPKIIPYLKEENALTTKYQKLISDFSVSFEGKIYNLSQMSPFLESSQRQTRKNAQLAVSHFFAKNEKEYDLIYDHLVKTRTKMAQILGYSNFVALGYDLLGRTDYDANQIADYRTNILKHVLPFYTMTQKRKSKHLGIAKLESYDKSFNFVSGNPKPQGGVVFQLSQTQKMYHAMSLQTKIFFDFLLEKNLLDLDSKPNKTGGGYCTYLPKYNAPFVFANFNGTSHDVEVLTHEIGHAFQVYQSRHLIPEYRWPTLEAAEISSMGMEFLAYPWVKDFFAQDVDKYQFLHLYQSLNFLLYGALVDHFQHEVYQNPQMTVAQRKECWRNLEKEYLLLETYEGDPFLEKGTFWFRQSHIFSTPFYYIDYTLAQICALEIWLLSQQDYSHTWQKYLKLCQLGGSQTFLNLLKTTGLTNPFEPNHLKNIVSFVTCYLQKIDDTKFNYSIL</sequence>
<name>A0ABX4K039_9MOLU</name>
<proteinExistence type="inferred from homology"/>
<organism evidence="8 9">
    <name type="scientific">New Jersey aster yellows phytoplasma</name>
    <dbReference type="NCBI Taxonomy" id="270520"/>
    <lineage>
        <taxon>Bacteria</taxon>
        <taxon>Bacillati</taxon>
        <taxon>Mycoplasmatota</taxon>
        <taxon>Mollicutes</taxon>
        <taxon>Acholeplasmatales</taxon>
        <taxon>Acholeplasmataceae</taxon>
        <taxon>Candidatus Phytoplasma</taxon>
        <taxon>16SrI (Aster yellows group)</taxon>
    </lineage>
</organism>
<keyword evidence="3 6" id="KW-0378">Hydrolase</keyword>
<reference evidence="8" key="1">
    <citation type="submission" date="2017-05" db="EMBL/GenBank/DDBJ databases">
        <title>Genome sequence of Ca. P. asteris strain NJAY.</title>
        <authorList>
            <person name="Lee I.-M."/>
            <person name="Gundersen-Rindal D."/>
            <person name="Sparks M."/>
        </authorList>
    </citation>
    <scope>NUCLEOTIDE SEQUENCE [LARGE SCALE GENOMIC DNA]</scope>
    <source>
        <strain evidence="8">NJAY</strain>
    </source>
</reference>
<dbReference type="Gene3D" id="1.10.1370.30">
    <property type="match status" value="1"/>
</dbReference>
<gene>
    <name evidence="8" type="ORF">BBA70_02690</name>
</gene>
<evidence type="ECO:0000259" key="7">
    <source>
        <dbReference type="Pfam" id="PF01432"/>
    </source>
</evidence>
<keyword evidence="9" id="KW-1185">Reference proteome</keyword>
<keyword evidence="4 6" id="KW-0862">Zinc</keyword>
<keyword evidence="1 6" id="KW-0645">Protease</keyword>
<protein>
    <submittedName>
        <fullName evidence="8">M3 family oligoendopeptidase</fullName>
    </submittedName>
</protein>
<dbReference type="PANTHER" id="PTHR11804:SF28">
    <property type="entry name" value="OLIGOENDOPEPTIDASE F"/>
    <property type="match status" value="1"/>
</dbReference>
<dbReference type="InterPro" id="IPR011976">
    <property type="entry name" value="Pept_M3B_oligopep-rel"/>
</dbReference>
<comment type="caution">
    <text evidence="8">The sequence shown here is derived from an EMBL/GenBank/DDBJ whole genome shotgun (WGS) entry which is preliminary data.</text>
</comment>
<dbReference type="Pfam" id="PF01432">
    <property type="entry name" value="Peptidase_M3"/>
    <property type="match status" value="1"/>
</dbReference>
<comment type="cofactor">
    <cofactor evidence="6">
        <name>Zn(2+)</name>
        <dbReference type="ChEBI" id="CHEBI:29105"/>
    </cofactor>
    <text evidence="6">Binds 1 zinc ion.</text>
</comment>
<evidence type="ECO:0000256" key="4">
    <source>
        <dbReference type="ARBA" id="ARBA00022833"/>
    </source>
</evidence>
<evidence type="ECO:0000256" key="1">
    <source>
        <dbReference type="ARBA" id="ARBA00022670"/>
    </source>
</evidence>
<feature type="domain" description="Peptidase M3A/M3B catalytic" evidence="7">
    <location>
        <begin position="165"/>
        <end position="541"/>
    </location>
</feature>
<evidence type="ECO:0000256" key="3">
    <source>
        <dbReference type="ARBA" id="ARBA00022801"/>
    </source>
</evidence>
<dbReference type="EMBL" id="MAPF01000058">
    <property type="protein sequence ID" value="PEH36160.1"/>
    <property type="molecule type" value="Genomic_DNA"/>
</dbReference>
<dbReference type="NCBIfam" id="TIGR02289">
    <property type="entry name" value="M3_not_pepF"/>
    <property type="match status" value="1"/>
</dbReference>
<dbReference type="SUPFAM" id="SSF55486">
    <property type="entry name" value="Metalloproteases ('zincins'), catalytic domain"/>
    <property type="match status" value="1"/>
</dbReference>
<dbReference type="CDD" id="cd09606">
    <property type="entry name" value="M3B_PepF"/>
    <property type="match status" value="1"/>
</dbReference>
<comment type="similarity">
    <text evidence="6">Belongs to the peptidase M3 family.</text>
</comment>
<evidence type="ECO:0000256" key="5">
    <source>
        <dbReference type="ARBA" id="ARBA00023049"/>
    </source>
</evidence>
<evidence type="ECO:0000256" key="2">
    <source>
        <dbReference type="ARBA" id="ARBA00022723"/>
    </source>
</evidence>
<evidence type="ECO:0000256" key="6">
    <source>
        <dbReference type="RuleBase" id="RU003435"/>
    </source>
</evidence>
<keyword evidence="5 6" id="KW-0482">Metalloprotease</keyword>
<dbReference type="RefSeq" id="WP_011412821.1">
    <property type="nucleotide sequence ID" value="NZ_MAPF01000058.1"/>
</dbReference>